<comment type="caution">
    <text evidence="2">The sequence shown here is derived from an EMBL/GenBank/DDBJ whole genome shotgun (WGS) entry which is preliminary data.</text>
</comment>
<feature type="region of interest" description="Disordered" evidence="1">
    <location>
        <begin position="1"/>
        <end position="21"/>
    </location>
</feature>
<organism evidence="2 3">
    <name type="scientific">Ceratodon purpureus</name>
    <name type="common">Fire moss</name>
    <name type="synonym">Dicranum purpureum</name>
    <dbReference type="NCBI Taxonomy" id="3225"/>
    <lineage>
        <taxon>Eukaryota</taxon>
        <taxon>Viridiplantae</taxon>
        <taxon>Streptophyta</taxon>
        <taxon>Embryophyta</taxon>
        <taxon>Bryophyta</taxon>
        <taxon>Bryophytina</taxon>
        <taxon>Bryopsida</taxon>
        <taxon>Dicranidae</taxon>
        <taxon>Pseudoditrichales</taxon>
        <taxon>Ditrichaceae</taxon>
        <taxon>Ceratodon</taxon>
    </lineage>
</organism>
<sequence length="103" mass="12405">MNYLTLQSNGRHQPDWKLPEQQEEADTTIAFHFKPIASRRYPRGTELRYHQLRKQKPPLYQYSRPPYLPGTRTTIAHHIPRRPYCFHLRPLEETNIPTSRDRP</sequence>
<dbReference type="Proteomes" id="UP000822688">
    <property type="component" value="Chromosome 5"/>
</dbReference>
<evidence type="ECO:0000313" key="3">
    <source>
        <dbReference type="Proteomes" id="UP000822688"/>
    </source>
</evidence>
<accession>A0A8T0I1Y1</accession>
<protein>
    <submittedName>
        <fullName evidence="2">Uncharacterized protein</fullName>
    </submittedName>
</protein>
<dbReference type="EMBL" id="CM026425">
    <property type="protein sequence ID" value="KAG0576673.1"/>
    <property type="molecule type" value="Genomic_DNA"/>
</dbReference>
<reference evidence="2" key="1">
    <citation type="submission" date="2020-06" db="EMBL/GenBank/DDBJ databases">
        <title>WGS assembly of Ceratodon purpureus strain R40.</title>
        <authorList>
            <person name="Carey S.B."/>
            <person name="Jenkins J."/>
            <person name="Shu S."/>
            <person name="Lovell J.T."/>
            <person name="Sreedasyam A."/>
            <person name="Maumus F."/>
            <person name="Tiley G.P."/>
            <person name="Fernandez-Pozo N."/>
            <person name="Barry K."/>
            <person name="Chen C."/>
            <person name="Wang M."/>
            <person name="Lipzen A."/>
            <person name="Daum C."/>
            <person name="Saski C.A."/>
            <person name="Payton A.C."/>
            <person name="Mcbreen J.C."/>
            <person name="Conrad R.E."/>
            <person name="Kollar L.M."/>
            <person name="Olsson S."/>
            <person name="Huttunen S."/>
            <person name="Landis J.B."/>
            <person name="Wickett N.J."/>
            <person name="Johnson M.G."/>
            <person name="Rensing S.A."/>
            <person name="Grimwood J."/>
            <person name="Schmutz J."/>
            <person name="Mcdaniel S.F."/>
        </authorList>
    </citation>
    <scope>NUCLEOTIDE SEQUENCE</scope>
    <source>
        <strain evidence="2">R40</strain>
    </source>
</reference>
<gene>
    <name evidence="2" type="ORF">KC19_5G098400</name>
</gene>
<evidence type="ECO:0000313" key="2">
    <source>
        <dbReference type="EMBL" id="KAG0576673.1"/>
    </source>
</evidence>
<name>A0A8T0I1Y1_CERPU</name>
<feature type="compositionally biased region" description="Polar residues" evidence="1">
    <location>
        <begin position="1"/>
        <end position="11"/>
    </location>
</feature>
<keyword evidence="3" id="KW-1185">Reference proteome</keyword>
<proteinExistence type="predicted"/>
<dbReference type="AlphaFoldDB" id="A0A8T0I1Y1"/>
<evidence type="ECO:0000256" key="1">
    <source>
        <dbReference type="SAM" id="MobiDB-lite"/>
    </source>
</evidence>